<evidence type="ECO:0000313" key="2">
    <source>
        <dbReference type="Proteomes" id="UP001152795"/>
    </source>
</evidence>
<gene>
    <name evidence="1" type="ORF">PACLA_8A075115</name>
</gene>
<organism evidence="1 2">
    <name type="scientific">Paramuricea clavata</name>
    <name type="common">Red gorgonian</name>
    <name type="synonym">Violescent sea-whip</name>
    <dbReference type="NCBI Taxonomy" id="317549"/>
    <lineage>
        <taxon>Eukaryota</taxon>
        <taxon>Metazoa</taxon>
        <taxon>Cnidaria</taxon>
        <taxon>Anthozoa</taxon>
        <taxon>Octocorallia</taxon>
        <taxon>Malacalcyonacea</taxon>
        <taxon>Plexauridae</taxon>
        <taxon>Paramuricea</taxon>
    </lineage>
</organism>
<sequence>MVGIQYPEFLYCYDHAEDNGVRMMLNNLVCGIETFDVFVRGDTIRIGKHTVPSNTSPEEIVKLLTDYVGKKEVYVKKKVATRVHPAEEARTFIRKALSKPCKRSR</sequence>
<evidence type="ECO:0000313" key="1">
    <source>
        <dbReference type="EMBL" id="CAB3994801.1"/>
    </source>
</evidence>
<proteinExistence type="predicted"/>
<dbReference type="EMBL" id="CACRXK020002541">
    <property type="protein sequence ID" value="CAB3994801.1"/>
    <property type="molecule type" value="Genomic_DNA"/>
</dbReference>
<protein>
    <submittedName>
        <fullName evidence="1">Uncharacterized protein</fullName>
    </submittedName>
</protein>
<dbReference type="AlphaFoldDB" id="A0A7D9I0W4"/>
<keyword evidence="2" id="KW-1185">Reference proteome</keyword>
<name>A0A7D9I0W4_PARCT</name>
<reference evidence="1" key="1">
    <citation type="submission" date="2020-04" db="EMBL/GenBank/DDBJ databases">
        <authorList>
            <person name="Alioto T."/>
            <person name="Alioto T."/>
            <person name="Gomez Garrido J."/>
        </authorList>
    </citation>
    <scope>NUCLEOTIDE SEQUENCE</scope>
    <source>
        <strain evidence="1">A484AB</strain>
    </source>
</reference>
<comment type="caution">
    <text evidence="1">The sequence shown here is derived from an EMBL/GenBank/DDBJ whole genome shotgun (WGS) entry which is preliminary data.</text>
</comment>
<accession>A0A7D9I0W4</accession>
<dbReference type="Proteomes" id="UP001152795">
    <property type="component" value="Unassembled WGS sequence"/>
</dbReference>